<dbReference type="Proteomes" id="UP000391919">
    <property type="component" value="Unassembled WGS sequence"/>
</dbReference>
<accession>A0A5J4JCL5</accession>
<dbReference type="InterPro" id="IPR051012">
    <property type="entry name" value="CellSynth/LPSAsmb/PSIAsmb"/>
</dbReference>
<dbReference type="InterPro" id="IPR011990">
    <property type="entry name" value="TPR-like_helical_dom_sf"/>
</dbReference>
<dbReference type="Pfam" id="PF13432">
    <property type="entry name" value="TPR_16"/>
    <property type="match status" value="1"/>
</dbReference>
<dbReference type="PANTHER" id="PTHR45586">
    <property type="entry name" value="TPR REPEAT-CONTAINING PROTEIN PA4667"/>
    <property type="match status" value="1"/>
</dbReference>
<proteinExistence type="predicted"/>
<gene>
    <name evidence="4" type="primary">yvcD</name>
    <name evidence="4" type="ORF">BpJC7_10260</name>
</gene>
<comment type="caution">
    <text evidence="4">The sequence shown here is derived from an EMBL/GenBank/DDBJ whole genome shotgun (WGS) entry which is preliminary data.</text>
</comment>
<dbReference type="PROSITE" id="PS50005">
    <property type="entry name" value="TPR"/>
    <property type="match status" value="2"/>
</dbReference>
<dbReference type="PANTHER" id="PTHR45586:SF1">
    <property type="entry name" value="LIPOPOLYSACCHARIDE ASSEMBLY PROTEIN B"/>
    <property type="match status" value="1"/>
</dbReference>
<dbReference type="Pfam" id="PF14559">
    <property type="entry name" value="TPR_19"/>
    <property type="match status" value="1"/>
</dbReference>
<dbReference type="SMART" id="SM00028">
    <property type="entry name" value="TPR"/>
    <property type="match status" value="5"/>
</dbReference>
<reference evidence="4 5" key="1">
    <citation type="submission" date="2019-09" db="EMBL/GenBank/DDBJ databases">
        <title>Draft genome sequence of Bacillus sp. JC-7.</title>
        <authorList>
            <person name="Tanaka N."/>
            <person name="Shiwa Y."/>
            <person name="Fujita N."/>
            <person name="Tanasupawat S."/>
        </authorList>
    </citation>
    <scope>NUCLEOTIDE SEQUENCE [LARGE SCALE GENOMIC DNA]</scope>
    <source>
        <strain evidence="4 5">JC-7</strain>
    </source>
</reference>
<feature type="repeat" description="TPR" evidence="3">
    <location>
        <begin position="187"/>
        <end position="220"/>
    </location>
</feature>
<evidence type="ECO:0000256" key="3">
    <source>
        <dbReference type="PROSITE-ProRule" id="PRU00339"/>
    </source>
</evidence>
<feature type="repeat" description="TPR" evidence="3">
    <location>
        <begin position="21"/>
        <end position="54"/>
    </location>
</feature>
<sequence length="502" mass="58316">MSKDSKLRQEHGNVLSFIPTGEYYFNKGVQAFDRHDIKKARKYLQRAAQLDPNDPVIACQLAIIYTHCEEFQQAIDIFRHILEKLDPSMVECHFFLANNYAELGFFNEALYHARQYLEKDPFGEYREEAEELIYMIDLDDGELESISYEQDELMIKQEEARRLLEAGNFEMALNELNKLIEKYPDFWSGYNNIALAYFYLGQAEKAIAVLEDLLEKNPGNLHALCNLAVFFYHKQDDEKLEKIVKGLEKVRPVLIDHQYKLGATFATIGRFEEAYHWLNRLKKAGFGGDASFYYWLSQAAYYTGRQQAAESAWEQLIELNPGKKGYEPWNRDLEKKLNEKNVQFILNRLNSGEMPERLFGIFLIGLSSNRSDIVSHPDFKNFEDFTLIEKIYLAHVLESGIREHFDPDKVFARGHNIACILHGHYGPMFPGYTDLMLVWFSIFLNGLKHGERFKNEAGFAAATDYLWHRQKGDKVSQQAVAAEYQISASTLRKYANQIKSLF</sequence>
<keyword evidence="2 3" id="KW-0802">TPR repeat</keyword>
<keyword evidence="1" id="KW-0677">Repeat</keyword>
<organism evidence="4 5">
    <name type="scientific">Weizmannia acidilactici</name>
    <dbReference type="NCBI Taxonomy" id="2607726"/>
    <lineage>
        <taxon>Bacteria</taxon>
        <taxon>Bacillati</taxon>
        <taxon>Bacillota</taxon>
        <taxon>Bacilli</taxon>
        <taxon>Bacillales</taxon>
        <taxon>Bacillaceae</taxon>
        <taxon>Heyndrickxia</taxon>
    </lineage>
</organism>
<evidence type="ECO:0000256" key="1">
    <source>
        <dbReference type="ARBA" id="ARBA00022737"/>
    </source>
</evidence>
<dbReference type="AlphaFoldDB" id="A0A5J4JCL5"/>
<dbReference type="RefSeq" id="WP_151697478.1">
    <property type="nucleotide sequence ID" value="NZ_BKZP01000003.1"/>
</dbReference>
<evidence type="ECO:0000256" key="2">
    <source>
        <dbReference type="ARBA" id="ARBA00022803"/>
    </source>
</evidence>
<dbReference type="Pfam" id="PF13181">
    <property type="entry name" value="TPR_8"/>
    <property type="match status" value="1"/>
</dbReference>
<dbReference type="InterPro" id="IPR019734">
    <property type="entry name" value="TPR_rpt"/>
</dbReference>
<dbReference type="EMBL" id="BKZQ01000010">
    <property type="protein sequence ID" value="GER69723.1"/>
    <property type="molecule type" value="Genomic_DNA"/>
</dbReference>
<evidence type="ECO:0000313" key="5">
    <source>
        <dbReference type="Proteomes" id="UP000391919"/>
    </source>
</evidence>
<evidence type="ECO:0000313" key="4">
    <source>
        <dbReference type="EMBL" id="GER69723.1"/>
    </source>
</evidence>
<name>A0A5J4JCL5_9BACI</name>
<keyword evidence="5" id="KW-1185">Reference proteome</keyword>
<dbReference type="SUPFAM" id="SSF48452">
    <property type="entry name" value="TPR-like"/>
    <property type="match status" value="2"/>
</dbReference>
<protein>
    <submittedName>
        <fullName evidence="4">TPR repeat-containing protein YvcD</fullName>
    </submittedName>
</protein>
<dbReference type="Gene3D" id="1.25.40.10">
    <property type="entry name" value="Tetratricopeptide repeat domain"/>
    <property type="match status" value="3"/>
</dbReference>